<dbReference type="EMBL" id="CAJNOW010004612">
    <property type="protein sequence ID" value="CAF1423355.1"/>
    <property type="molecule type" value="Genomic_DNA"/>
</dbReference>
<dbReference type="Proteomes" id="UP000663834">
    <property type="component" value="Unassembled WGS sequence"/>
</dbReference>
<reference evidence="1" key="1">
    <citation type="submission" date="2021-02" db="EMBL/GenBank/DDBJ databases">
        <authorList>
            <person name="Nowell W R."/>
        </authorList>
    </citation>
    <scope>NUCLEOTIDE SEQUENCE</scope>
</reference>
<accession>A0A815MLZ3</accession>
<name>A0A815MLZ3_9BILA</name>
<protein>
    <submittedName>
        <fullName evidence="1">Uncharacterized protein</fullName>
    </submittedName>
</protein>
<comment type="caution">
    <text evidence="1">The sequence shown here is derived from an EMBL/GenBank/DDBJ whole genome shotgun (WGS) entry which is preliminary data.</text>
</comment>
<evidence type="ECO:0000313" key="1">
    <source>
        <dbReference type="EMBL" id="CAF1423355.1"/>
    </source>
</evidence>
<gene>
    <name evidence="1" type="ORF">KQP761_LOCUS10675</name>
</gene>
<organism evidence="1 2">
    <name type="scientific">Rotaria magnacalcarata</name>
    <dbReference type="NCBI Taxonomy" id="392030"/>
    <lineage>
        <taxon>Eukaryota</taxon>
        <taxon>Metazoa</taxon>
        <taxon>Spiralia</taxon>
        <taxon>Gnathifera</taxon>
        <taxon>Rotifera</taxon>
        <taxon>Eurotatoria</taxon>
        <taxon>Bdelloidea</taxon>
        <taxon>Philodinida</taxon>
        <taxon>Philodinidae</taxon>
        <taxon>Rotaria</taxon>
    </lineage>
</organism>
<sequence length="383" mass="43553">MAFKGSGIRIIILDEQQKLTSSLCSAVSEPIESFTDMSACIAFLEQQSNANTIIIATTVTSENALQTFDSISSVEAILVLATVTANKDTYPRKVVGVYSQIELFIRSFWDTFDMIEEQLDFNSLLFYHHQDGTSDPAFYFYTIWKDQNKSQTSTKNSFAEQARLFYQSNNYMKMMINDFESAYKSTDPLVWFDKRRHPFPYRLFVLNALRTHNLEALSHVGFFLNDIQKKMKPVTAINTSRVYIGTKLSISLVKQIEQQSRKGIIAFQCFLTVTRSRPIALATATRPSVLQNMENVLFKIDLKNTLCATVGETLIIDLATPFHITCVTRSNANSGNQQQLTIVTMIAIEGSEAQSLFEKYLKMQQELGKNSHELLQRMSYKIS</sequence>
<dbReference type="OrthoDB" id="10305446at2759"/>
<dbReference type="AlphaFoldDB" id="A0A815MLZ3"/>
<evidence type="ECO:0000313" key="2">
    <source>
        <dbReference type="Proteomes" id="UP000663834"/>
    </source>
</evidence>
<proteinExistence type="predicted"/>